<gene>
    <name evidence="2" type="ORF">PSNMU_V1.4_AUG-EV-PASAV3_0025720</name>
</gene>
<dbReference type="Proteomes" id="UP000291116">
    <property type="component" value="Unassembled WGS sequence"/>
</dbReference>
<accession>A0A448Z1H7</accession>
<sequence length="270" mass="28866">MPSVVTGRRRRRRFGQAWSTTEKTTQTTARRDFVASVLGLKERPGGPVLRVVFQQLEEGGGNRAPRDPFPRGRVAGADPGVSGGVAAFHAPGLGKRGVLRNRPHVAGPDQHGARGNAFGTTRSYHLLGMPHVVPELLADHVGNQQVELEPAKGAVSKQPPAGCSEQGVGLGLVRGLVDSRGRHPHDAWDFSKIVALALDFLQGAYQGLRGLFHHKDFVAGRPKCGDDHVRCVCIEQSPDPHNGSGIALDDGEVRILVLVEKAVEPALGSR</sequence>
<keyword evidence="3" id="KW-1185">Reference proteome</keyword>
<evidence type="ECO:0000256" key="1">
    <source>
        <dbReference type="SAM" id="MobiDB-lite"/>
    </source>
</evidence>
<evidence type="ECO:0000313" key="3">
    <source>
        <dbReference type="Proteomes" id="UP000291116"/>
    </source>
</evidence>
<protein>
    <submittedName>
        <fullName evidence="2">Uncharacterized protein</fullName>
    </submittedName>
</protein>
<evidence type="ECO:0000313" key="2">
    <source>
        <dbReference type="EMBL" id="VEU35902.1"/>
    </source>
</evidence>
<organism evidence="2 3">
    <name type="scientific">Pseudo-nitzschia multistriata</name>
    <dbReference type="NCBI Taxonomy" id="183589"/>
    <lineage>
        <taxon>Eukaryota</taxon>
        <taxon>Sar</taxon>
        <taxon>Stramenopiles</taxon>
        <taxon>Ochrophyta</taxon>
        <taxon>Bacillariophyta</taxon>
        <taxon>Bacillariophyceae</taxon>
        <taxon>Bacillariophycidae</taxon>
        <taxon>Bacillariales</taxon>
        <taxon>Bacillariaceae</taxon>
        <taxon>Pseudo-nitzschia</taxon>
    </lineage>
</organism>
<feature type="region of interest" description="Disordered" evidence="1">
    <location>
        <begin position="1"/>
        <end position="25"/>
    </location>
</feature>
<proteinExistence type="predicted"/>
<reference evidence="2 3" key="1">
    <citation type="submission" date="2019-01" db="EMBL/GenBank/DDBJ databases">
        <authorList>
            <person name="Ferrante I. M."/>
        </authorList>
    </citation>
    <scope>NUCLEOTIDE SEQUENCE [LARGE SCALE GENOMIC DNA]</scope>
    <source>
        <strain evidence="2 3">B856</strain>
    </source>
</reference>
<dbReference type="AlphaFoldDB" id="A0A448Z1H7"/>
<name>A0A448Z1H7_9STRA</name>
<dbReference type="EMBL" id="CAACVS010000071">
    <property type="protein sequence ID" value="VEU35902.1"/>
    <property type="molecule type" value="Genomic_DNA"/>
</dbReference>